<sequence length="80" mass="8801">MHKAENDEQKNGHENQGLEAGKWEVCSREGEQSVYLAGAEICIEKWQEVIGSNEEEFDPYAVAGTRALVATSCLLGTEQS</sequence>
<feature type="region of interest" description="Disordered" evidence="1">
    <location>
        <begin position="1"/>
        <end position="20"/>
    </location>
</feature>
<comment type="caution">
    <text evidence="2">The sequence shown here is derived from an EMBL/GenBank/DDBJ whole genome shotgun (WGS) entry which is preliminary data.</text>
</comment>
<dbReference type="EMBL" id="JASSZA010000014">
    <property type="protein sequence ID" value="KAK2093772.1"/>
    <property type="molecule type" value="Genomic_DNA"/>
</dbReference>
<evidence type="ECO:0000313" key="3">
    <source>
        <dbReference type="Proteomes" id="UP001266305"/>
    </source>
</evidence>
<proteinExistence type="predicted"/>
<evidence type="ECO:0000256" key="1">
    <source>
        <dbReference type="SAM" id="MobiDB-lite"/>
    </source>
</evidence>
<accession>A0ABQ9UBS8</accession>
<keyword evidence="3" id="KW-1185">Reference proteome</keyword>
<gene>
    <name evidence="2" type="ORF">P7K49_027510</name>
</gene>
<evidence type="ECO:0000313" key="2">
    <source>
        <dbReference type="EMBL" id="KAK2093772.1"/>
    </source>
</evidence>
<reference evidence="2 3" key="1">
    <citation type="submission" date="2023-05" db="EMBL/GenBank/DDBJ databases">
        <title>B98-5 Cell Line De Novo Hybrid Assembly: An Optical Mapping Approach.</title>
        <authorList>
            <person name="Kananen K."/>
            <person name="Auerbach J.A."/>
            <person name="Kautto E."/>
            <person name="Blachly J.S."/>
        </authorList>
    </citation>
    <scope>NUCLEOTIDE SEQUENCE [LARGE SCALE GENOMIC DNA]</scope>
    <source>
        <strain evidence="2">B95-8</strain>
        <tissue evidence="2">Cell line</tissue>
    </source>
</reference>
<feature type="compositionally biased region" description="Basic and acidic residues" evidence="1">
    <location>
        <begin position="1"/>
        <end position="13"/>
    </location>
</feature>
<protein>
    <submittedName>
        <fullName evidence="2">Uncharacterized protein</fullName>
    </submittedName>
</protein>
<dbReference type="Proteomes" id="UP001266305">
    <property type="component" value="Unassembled WGS sequence"/>
</dbReference>
<organism evidence="2 3">
    <name type="scientific">Saguinus oedipus</name>
    <name type="common">Cotton-top tamarin</name>
    <name type="synonym">Oedipomidas oedipus</name>
    <dbReference type="NCBI Taxonomy" id="9490"/>
    <lineage>
        <taxon>Eukaryota</taxon>
        <taxon>Metazoa</taxon>
        <taxon>Chordata</taxon>
        <taxon>Craniata</taxon>
        <taxon>Vertebrata</taxon>
        <taxon>Euteleostomi</taxon>
        <taxon>Mammalia</taxon>
        <taxon>Eutheria</taxon>
        <taxon>Euarchontoglires</taxon>
        <taxon>Primates</taxon>
        <taxon>Haplorrhini</taxon>
        <taxon>Platyrrhini</taxon>
        <taxon>Cebidae</taxon>
        <taxon>Callitrichinae</taxon>
        <taxon>Saguinus</taxon>
    </lineage>
</organism>
<name>A0ABQ9UBS8_SAGOE</name>